<gene>
    <name evidence="3" type="ORF">LECACI_7A008210</name>
</gene>
<accession>A0AAI9EE35</accession>
<feature type="region of interest" description="Disordered" evidence="2">
    <location>
        <begin position="1"/>
        <end position="34"/>
    </location>
</feature>
<organism evidence="3 4">
    <name type="scientific">Lecanosticta acicola</name>
    <dbReference type="NCBI Taxonomy" id="111012"/>
    <lineage>
        <taxon>Eukaryota</taxon>
        <taxon>Fungi</taxon>
        <taxon>Dikarya</taxon>
        <taxon>Ascomycota</taxon>
        <taxon>Pezizomycotina</taxon>
        <taxon>Dothideomycetes</taxon>
        <taxon>Dothideomycetidae</taxon>
        <taxon>Mycosphaerellales</taxon>
        <taxon>Mycosphaerellaceae</taxon>
        <taxon>Lecanosticta</taxon>
    </lineage>
</organism>
<evidence type="ECO:0000256" key="1">
    <source>
        <dbReference type="SAM" id="Coils"/>
    </source>
</evidence>
<sequence>MSKPRPCFKQSKKAGVAASPPAIEPKQAVPSAKKSVSINAMFDYGKALKRKLEPEADGMVRPGSPVMHSIPQPGYFQHAGQTKRQKNTPKPAFFQPETASGICADPLPPTSTAGAYRRFGEAQAAEEAALKERHRLEWTARANGLDLNGKPLQRPHIPTEEEIEALEAEIEDVNRNFEDEVVEINNGKMIQHARVGDTLGLYCQLHERKARSIAETEKLMRKLGKKIEEALKDLEDNEEIKKANEEYEAQCAALEQEKAKVEQQAERAKEMLRKEEREEAREFNRRLQALFEG</sequence>
<proteinExistence type="predicted"/>
<feature type="coiled-coil region" evidence="1">
    <location>
        <begin position="156"/>
        <end position="183"/>
    </location>
</feature>
<evidence type="ECO:0000313" key="3">
    <source>
        <dbReference type="EMBL" id="CAK4033052.1"/>
    </source>
</evidence>
<evidence type="ECO:0000256" key="2">
    <source>
        <dbReference type="SAM" id="MobiDB-lite"/>
    </source>
</evidence>
<keyword evidence="1" id="KW-0175">Coiled coil</keyword>
<protein>
    <submittedName>
        <fullName evidence="3">Uncharacterized protein</fullName>
    </submittedName>
</protein>
<dbReference type="AlphaFoldDB" id="A0AAI9EE35"/>
<feature type="coiled-coil region" evidence="1">
    <location>
        <begin position="213"/>
        <end position="285"/>
    </location>
</feature>
<dbReference type="Proteomes" id="UP001296104">
    <property type="component" value="Unassembled WGS sequence"/>
</dbReference>
<name>A0AAI9EE35_9PEZI</name>
<evidence type="ECO:0000313" key="4">
    <source>
        <dbReference type="Proteomes" id="UP001296104"/>
    </source>
</evidence>
<dbReference type="EMBL" id="CAVMBE010000077">
    <property type="protein sequence ID" value="CAK4033052.1"/>
    <property type="molecule type" value="Genomic_DNA"/>
</dbReference>
<comment type="caution">
    <text evidence="3">The sequence shown here is derived from an EMBL/GenBank/DDBJ whole genome shotgun (WGS) entry which is preliminary data.</text>
</comment>
<reference evidence="3" key="1">
    <citation type="submission" date="2023-11" db="EMBL/GenBank/DDBJ databases">
        <authorList>
            <person name="Alioto T."/>
            <person name="Alioto T."/>
            <person name="Gomez Garrido J."/>
        </authorList>
    </citation>
    <scope>NUCLEOTIDE SEQUENCE</scope>
</reference>
<keyword evidence="4" id="KW-1185">Reference proteome</keyword>